<evidence type="ECO:0000313" key="7">
    <source>
        <dbReference type="Proteomes" id="UP000007305"/>
    </source>
</evidence>
<dbReference type="EnsemblPlants" id="Zm00001eb130750_T002">
    <property type="protein sequence ID" value="Zm00001eb130750_P002"/>
    <property type="gene ID" value="Zm00001eb130750"/>
</dbReference>
<organism evidence="6 7">
    <name type="scientific">Zea mays</name>
    <name type="common">Maize</name>
    <dbReference type="NCBI Taxonomy" id="4577"/>
    <lineage>
        <taxon>Eukaryota</taxon>
        <taxon>Viridiplantae</taxon>
        <taxon>Streptophyta</taxon>
        <taxon>Embryophyta</taxon>
        <taxon>Tracheophyta</taxon>
        <taxon>Spermatophyta</taxon>
        <taxon>Magnoliopsida</taxon>
        <taxon>Liliopsida</taxon>
        <taxon>Poales</taxon>
        <taxon>Poaceae</taxon>
        <taxon>PACMAD clade</taxon>
        <taxon>Panicoideae</taxon>
        <taxon>Andropogonodae</taxon>
        <taxon>Andropogoneae</taxon>
        <taxon>Tripsacinae</taxon>
        <taxon>Zea</taxon>
    </lineage>
</organism>
<dbReference type="GO" id="GO:0071555">
    <property type="term" value="P:cell wall organization"/>
    <property type="evidence" value="ECO:0000318"/>
    <property type="project" value="GO_Central"/>
</dbReference>
<reference evidence="7" key="1">
    <citation type="submission" date="2015-12" db="EMBL/GenBank/DDBJ databases">
        <title>Update maize B73 reference genome by single molecule sequencing technologies.</title>
        <authorList>
            <consortium name="Maize Genome Sequencing Project"/>
            <person name="Ware D."/>
        </authorList>
    </citation>
    <scope>NUCLEOTIDE SEQUENCE [LARGE SCALE GENOMIC DNA]</scope>
    <source>
        <strain evidence="7">cv. B73</strain>
    </source>
</reference>
<dbReference type="GO" id="GO:0052793">
    <property type="term" value="F:pectin acetylesterase activity"/>
    <property type="evidence" value="ECO:0000318"/>
    <property type="project" value="GO_Central"/>
</dbReference>
<evidence type="ECO:0000256" key="4">
    <source>
        <dbReference type="ARBA" id="ARBA00022512"/>
    </source>
</evidence>
<keyword evidence="5" id="KW-0961">Cell wall biogenesis/degradation</keyword>
<dbReference type="Gramene" id="Zm00001eb130750_T002">
    <property type="protein sequence ID" value="Zm00001eb130750_P002"/>
    <property type="gene ID" value="Zm00001eb130750"/>
</dbReference>
<protein>
    <recommendedName>
        <fullName evidence="5">Pectin acetylesterase</fullName>
        <ecNumber evidence="5">3.1.1.-</ecNumber>
    </recommendedName>
</protein>
<proteinExistence type="evidence at protein level"/>
<comment type="function">
    <text evidence="1 5">Hydrolyzes acetyl esters in homogalacturonan regions of pectin. In type I primary cell wall, galacturonic acid residues of pectin can be acetylated at the O-2 and O-3 positions. Decreasing the degree of acetylation of pectin gels in vitro alters their physical properties.</text>
</comment>
<dbReference type="Pfam" id="PF03283">
    <property type="entry name" value="PAE"/>
    <property type="match status" value="2"/>
</dbReference>
<dbReference type="Proteomes" id="UP000007305">
    <property type="component" value="Chromosome 3"/>
</dbReference>
<keyword evidence="5" id="KW-0378">Hydrolase</keyword>
<dbReference type="PANTHER" id="PTHR21562:SF80">
    <property type="entry name" value="PECTIN ACETYLESTERASE"/>
    <property type="match status" value="1"/>
</dbReference>
<keyword evidence="7" id="KW-1185">Reference proteome</keyword>
<keyword evidence="5" id="KW-0964">Secreted</keyword>
<dbReference type="OrthoDB" id="2015280at2759"/>
<dbReference type="PANTHER" id="PTHR21562">
    <property type="entry name" value="NOTUM-RELATED"/>
    <property type="match status" value="1"/>
</dbReference>
<evidence type="ECO:0000313" key="6">
    <source>
        <dbReference type="EnsemblPlants" id="Zm00001eb130750_P002"/>
    </source>
</evidence>
<dbReference type="FunCoup" id="A0A804N2Z1">
    <property type="interactions" value="4"/>
</dbReference>
<sequence>MADRPSLPALIIAIAVLAGSYCRVASSASPAVEDELRGGGGAGGPTTMRRRAASVMVPITILKSAVSDGAVCMDGTPPAYHLDPGSGAGSRSWIVNLEGGAWCNSAKTCRLTRSSGRGSSDHMDKEIPFTGIMSSSRAVNPDFYNWNRVKVRYCDGGSFAGEAFDKDTGIYFRGQRIWNAVIRHLLSIGMANADQVTFPFSVHIRRPTVMLTCSLHSDRWVLQVLLAGCSSGGLAVILHCDQLRAFFPSGSTVVKCISDGGLYLDAVDVSGGRSLRSYFGDIVAMQGIAQNLPPACTARLDATSIVLSLAPDRADPSGAWRACKSNRTACSASQMSFLQDFRDQMVASVKGFSGSRSNGVFLSSCFAHCQSEQLGTWNTKPGGSPTIQNKGISKSVGDWYFDRAEVKAVDCRYPCDNTCHHII</sequence>
<dbReference type="EC" id="3.1.1.-" evidence="5"/>
<dbReference type="AlphaFoldDB" id="A0A804N2Z1"/>
<dbReference type="InterPro" id="IPR004963">
    <property type="entry name" value="PAE/NOTUM"/>
</dbReference>
<dbReference type="GO" id="GO:0009505">
    <property type="term" value="C:plant-type cell wall"/>
    <property type="evidence" value="ECO:0000318"/>
    <property type="project" value="GO_Central"/>
</dbReference>
<keyword evidence="5" id="KW-0732">Signal</keyword>
<feature type="signal peptide" evidence="5">
    <location>
        <begin position="1"/>
        <end position="27"/>
    </location>
</feature>
<gene>
    <name evidence="6" type="primary">LOC100285650</name>
</gene>
<comment type="similarity">
    <text evidence="3 5">Belongs to the pectinacetylesterase family.</text>
</comment>
<feature type="chain" id="PRO_5033093150" description="Pectin acetylesterase" evidence="5">
    <location>
        <begin position="28"/>
        <end position="423"/>
    </location>
</feature>
<comment type="subcellular location">
    <subcellularLocation>
        <location evidence="2 5">Secreted</location>
        <location evidence="2 5">Cell wall</location>
    </subcellularLocation>
</comment>
<keyword evidence="4 5" id="KW-0134">Cell wall</keyword>
<evidence type="ECO:0007829" key="8">
    <source>
        <dbReference type="PeptideAtlas" id="A0A804N2Z1"/>
    </source>
</evidence>
<reference evidence="6" key="3">
    <citation type="submission" date="2021-05" db="UniProtKB">
        <authorList>
            <consortium name="EnsemblPlants"/>
        </authorList>
    </citation>
    <scope>IDENTIFICATION</scope>
    <source>
        <strain evidence="6">cv. B73</strain>
    </source>
</reference>
<evidence type="ECO:0000256" key="3">
    <source>
        <dbReference type="ARBA" id="ARBA00005784"/>
    </source>
</evidence>
<dbReference type="InParanoid" id="A0A804N2Z1"/>
<evidence type="ECO:0000256" key="5">
    <source>
        <dbReference type="RuleBase" id="RU363114"/>
    </source>
</evidence>
<reference evidence="6" key="2">
    <citation type="submission" date="2019-07" db="EMBL/GenBank/DDBJ databases">
        <authorList>
            <person name="Seetharam A."/>
            <person name="Woodhouse M."/>
            <person name="Cannon E."/>
        </authorList>
    </citation>
    <scope>NUCLEOTIDE SEQUENCE [LARGE SCALE GENOMIC DNA]</scope>
    <source>
        <strain evidence="6">cv. B73</strain>
    </source>
</reference>
<evidence type="ECO:0000256" key="1">
    <source>
        <dbReference type="ARBA" id="ARBA00003534"/>
    </source>
</evidence>
<evidence type="ECO:0000256" key="2">
    <source>
        <dbReference type="ARBA" id="ARBA00004191"/>
    </source>
</evidence>
<keyword evidence="8" id="KW-1267">Proteomics identification</keyword>
<accession>A0A804N2Z1</accession>
<name>A0A804N2Z1_MAIZE</name>